<evidence type="ECO:0000256" key="3">
    <source>
        <dbReference type="ARBA" id="ARBA00022553"/>
    </source>
</evidence>
<name>A0ABU1APK9_9BACT</name>
<dbReference type="Proteomes" id="UP001225316">
    <property type="component" value="Unassembled WGS sequence"/>
</dbReference>
<accession>A0ABU1APK9</accession>
<dbReference type="Gene3D" id="3.40.50.2300">
    <property type="match status" value="1"/>
</dbReference>
<dbReference type="InterPro" id="IPR003661">
    <property type="entry name" value="HisK_dim/P_dom"/>
</dbReference>
<evidence type="ECO:0000256" key="6">
    <source>
        <dbReference type="PROSITE-ProRule" id="PRU00169"/>
    </source>
</evidence>
<evidence type="ECO:0000256" key="4">
    <source>
        <dbReference type="ARBA" id="ARBA00022679"/>
    </source>
</evidence>
<dbReference type="SUPFAM" id="SSF52172">
    <property type="entry name" value="CheY-like"/>
    <property type="match status" value="1"/>
</dbReference>
<keyword evidence="10" id="KW-0547">Nucleotide-binding</keyword>
<evidence type="ECO:0000259" key="8">
    <source>
        <dbReference type="PROSITE" id="PS50109"/>
    </source>
</evidence>
<dbReference type="Pfam" id="PF00072">
    <property type="entry name" value="Response_reg"/>
    <property type="match status" value="1"/>
</dbReference>
<evidence type="ECO:0000313" key="10">
    <source>
        <dbReference type="EMBL" id="MDQ8206068.1"/>
    </source>
</evidence>
<comment type="catalytic activity">
    <reaction evidence="1">
        <text>ATP + protein L-histidine = ADP + protein N-phospho-L-histidine.</text>
        <dbReference type="EC" id="2.7.13.3"/>
    </reaction>
</comment>
<dbReference type="InterPro" id="IPR004358">
    <property type="entry name" value="Sig_transdc_His_kin-like_C"/>
</dbReference>
<dbReference type="InterPro" id="IPR011123">
    <property type="entry name" value="Y_Y_Y"/>
</dbReference>
<gene>
    <name evidence="10" type="ORF">QEH52_00985</name>
</gene>
<dbReference type="InterPro" id="IPR003594">
    <property type="entry name" value="HATPase_dom"/>
</dbReference>
<dbReference type="SUPFAM" id="SSF55874">
    <property type="entry name" value="ATPase domain of HSP90 chaperone/DNA topoisomerase II/histidine kinase"/>
    <property type="match status" value="1"/>
</dbReference>
<dbReference type="PROSITE" id="PS50109">
    <property type="entry name" value="HIS_KIN"/>
    <property type="match status" value="1"/>
</dbReference>
<dbReference type="InterPro" id="IPR015943">
    <property type="entry name" value="WD40/YVTN_repeat-like_dom_sf"/>
</dbReference>
<keyword evidence="5" id="KW-0418">Kinase</keyword>
<evidence type="ECO:0000256" key="1">
    <source>
        <dbReference type="ARBA" id="ARBA00000085"/>
    </source>
</evidence>
<dbReference type="SUPFAM" id="SSF47226">
    <property type="entry name" value="Histidine-containing phosphotransfer domain, HPT domain"/>
    <property type="match status" value="1"/>
</dbReference>
<keyword evidence="10" id="KW-0067">ATP-binding</keyword>
<evidence type="ECO:0000256" key="7">
    <source>
        <dbReference type="SAM" id="Coils"/>
    </source>
</evidence>
<feature type="domain" description="Histidine kinase" evidence="8">
    <location>
        <begin position="811"/>
        <end position="1031"/>
    </location>
</feature>
<dbReference type="EC" id="2.7.13.3" evidence="2"/>
<proteinExistence type="predicted"/>
<dbReference type="PANTHER" id="PTHR43047:SF72">
    <property type="entry name" value="OSMOSENSING HISTIDINE PROTEIN KINASE SLN1"/>
    <property type="match status" value="1"/>
</dbReference>
<keyword evidence="7" id="KW-0175">Coiled coil</keyword>
<dbReference type="GO" id="GO:0005524">
    <property type="term" value="F:ATP binding"/>
    <property type="evidence" value="ECO:0007669"/>
    <property type="project" value="UniProtKB-KW"/>
</dbReference>
<dbReference type="SMART" id="SM00448">
    <property type="entry name" value="REC"/>
    <property type="match status" value="1"/>
</dbReference>
<dbReference type="CDD" id="cd17546">
    <property type="entry name" value="REC_hyHK_CKI1_RcsC-like"/>
    <property type="match status" value="1"/>
</dbReference>
<dbReference type="InterPro" id="IPR013783">
    <property type="entry name" value="Ig-like_fold"/>
</dbReference>
<keyword evidence="3 6" id="KW-0597">Phosphoprotein</keyword>
<sequence length="1280" mass="143842">MNRFRHSHSKSAPYLFLAAFLILTQALFAQSIDELAWHHIHTAYTTEDHQAGETSTSIIEDAQGHIFVGNERGLLKFDGVQWSLMPETGHSSYVMSIAADSAQNIWVAGMKSVGYYSATPSGQYIYNDMTSSVTTAFEGKDLGTFWKLYSHEKAIFLITSEHVLRWTEGKWRSWKFEDERRILPSWTDDGLYIHARGTGVFHFNGNEFEQIAQANPEVASGIIGILGNTSKGVLCATVNNGIFYLKDGSYRRAFPLIPDSQTLHAFICPNNNIILSTSHDGVFIISITGETLRHIPYQKPIFYTMSDSYGTIWSAGIGTILMIPRLPLTYYADTAYRMQKYAGDLYYSNGSSLQRISHTIKGQQEQQMLDTGTHIWCIQTVDDQLLYGDINSLNFIHNKNNTPRKVHTPREISSIYHSRQDPNIIYVTDLPRISRWQKKSDRWQYLDSLQDFQSGAISVAEIAHSKLLISGENSPLLMADWEQANSIQALGQESGLPAKFTWAYILQRDELTIVISNKGLYKYNTLSGKFVYDPVLGEDLGNDAYALSHAPTASQLGWVLYLPSRNQQINPVGKLIWEQGRFTWTPYHLPSSALAGRVHTLLNEINESSDEILWLGGSKNILRYNISQMPTYTAPETKLTQIGEQETAQLYYNGAGSPPQQISLDFPQRSLYIDYASSPTPIKATRYQTRLAGYNESWSDPHASTSRVFTNLPSGSYTFEVRAIDEFGRIGTGASLQITILAPWYNTPYAYATYVIIGLFLLTGLNYLKNQSLRLRNERLSALVQQRTQELEAQKQELQKANKAKQNFLASISHEIRNPLNGIIGISQLLKQREDEQGTASEETTHLYSCSQHLNQLLSQTLDYSSLEAGKLRTRVESFAPAELLQEVLQIQTSMAHEKGIELEVEKPDIKHNWKGDPVLLRQILINLVSNAIKYSNKGVVRVILSYQASEETVDACFEVIDSGPGVPQGHEHIIFQEFTRLPDSEMSHIPGTGLGLTISAEMARLMGGSLTLDSKYHGGARFVLNLQFEIELFRRKTKANHTQEGSEILKGKRVLIADDMNFNRYISTAVLDSMGAEIDVAENGRIALNKLQSSHYEIVILDISMPELSGIEVVEAYLEQHEGHCPKFIALSAYNSLDAEERCIAAGFNHFIEKPLEPEKLKKLLKRHHRKSPNSTGSDLLAYLSKNGPMSLKELQAEYNQSLREELDKLKIAFALDRSQEQDEVIHKLLGLCRVQQCEAISTLVEKISASSKGGAPREEIAVLIRELSKELDRAATAT</sequence>
<dbReference type="InterPro" id="IPR036097">
    <property type="entry name" value="HisK_dim/P_sf"/>
</dbReference>
<dbReference type="Pfam" id="PF07495">
    <property type="entry name" value="Y_Y_Y"/>
    <property type="match status" value="1"/>
</dbReference>
<feature type="modified residue" description="4-aspartylphosphate" evidence="6">
    <location>
        <position position="1103"/>
    </location>
</feature>
<dbReference type="PRINTS" id="PR00344">
    <property type="entry name" value="BCTRLSENSOR"/>
</dbReference>
<evidence type="ECO:0000259" key="9">
    <source>
        <dbReference type="PROSITE" id="PS50110"/>
    </source>
</evidence>
<dbReference type="Gene3D" id="2.130.10.10">
    <property type="entry name" value="YVTN repeat-like/Quinoprotein amine dehydrogenase"/>
    <property type="match status" value="2"/>
</dbReference>
<dbReference type="Gene3D" id="1.20.120.160">
    <property type="entry name" value="HPT domain"/>
    <property type="match status" value="1"/>
</dbReference>
<reference evidence="10 11" key="1">
    <citation type="submission" date="2023-04" db="EMBL/GenBank/DDBJ databases">
        <title>A novel bacteria isolated from coastal sediment.</title>
        <authorList>
            <person name="Liu X.-J."/>
            <person name="Du Z.-J."/>
        </authorList>
    </citation>
    <scope>NUCLEOTIDE SEQUENCE [LARGE SCALE GENOMIC DNA]</scope>
    <source>
        <strain evidence="10 11">SDUM461003</strain>
    </source>
</reference>
<evidence type="ECO:0000313" key="11">
    <source>
        <dbReference type="Proteomes" id="UP001225316"/>
    </source>
</evidence>
<organism evidence="10 11">
    <name type="scientific">Thalassobacterium maritimum</name>
    <dbReference type="NCBI Taxonomy" id="3041265"/>
    <lineage>
        <taxon>Bacteria</taxon>
        <taxon>Pseudomonadati</taxon>
        <taxon>Verrucomicrobiota</taxon>
        <taxon>Opitutia</taxon>
        <taxon>Puniceicoccales</taxon>
        <taxon>Coraliomargaritaceae</taxon>
        <taxon>Thalassobacterium</taxon>
    </lineage>
</organism>
<feature type="coiled-coil region" evidence="7">
    <location>
        <begin position="777"/>
        <end position="811"/>
    </location>
</feature>
<evidence type="ECO:0000256" key="5">
    <source>
        <dbReference type="ARBA" id="ARBA00022777"/>
    </source>
</evidence>
<dbReference type="InterPro" id="IPR036890">
    <property type="entry name" value="HATPase_C_sf"/>
</dbReference>
<dbReference type="InterPro" id="IPR011006">
    <property type="entry name" value="CheY-like_superfamily"/>
</dbReference>
<protein>
    <recommendedName>
        <fullName evidence="2">histidine kinase</fullName>
        <ecNumber evidence="2">2.7.13.3</ecNumber>
    </recommendedName>
</protein>
<dbReference type="InterPro" id="IPR001789">
    <property type="entry name" value="Sig_transdc_resp-reg_receiver"/>
</dbReference>
<dbReference type="PROSITE" id="PS50110">
    <property type="entry name" value="RESPONSE_REGULATORY"/>
    <property type="match status" value="1"/>
</dbReference>
<dbReference type="PANTHER" id="PTHR43047">
    <property type="entry name" value="TWO-COMPONENT HISTIDINE PROTEIN KINASE"/>
    <property type="match status" value="1"/>
</dbReference>
<comment type="caution">
    <text evidence="10">The sequence shown here is derived from an EMBL/GenBank/DDBJ whole genome shotgun (WGS) entry which is preliminary data.</text>
</comment>
<dbReference type="CDD" id="cd00082">
    <property type="entry name" value="HisKA"/>
    <property type="match status" value="1"/>
</dbReference>
<dbReference type="Pfam" id="PF00512">
    <property type="entry name" value="HisKA"/>
    <property type="match status" value="1"/>
</dbReference>
<dbReference type="Gene3D" id="1.10.287.130">
    <property type="match status" value="1"/>
</dbReference>
<dbReference type="SMART" id="SM00387">
    <property type="entry name" value="HATPase_c"/>
    <property type="match status" value="1"/>
</dbReference>
<dbReference type="InterPro" id="IPR036641">
    <property type="entry name" value="HPT_dom_sf"/>
</dbReference>
<dbReference type="Gene3D" id="3.30.565.10">
    <property type="entry name" value="Histidine kinase-like ATPase, C-terminal domain"/>
    <property type="match status" value="1"/>
</dbReference>
<dbReference type="SUPFAM" id="SSF50998">
    <property type="entry name" value="Quinoprotein alcohol dehydrogenase-like"/>
    <property type="match status" value="1"/>
</dbReference>
<dbReference type="Pfam" id="PF02518">
    <property type="entry name" value="HATPase_c"/>
    <property type="match status" value="1"/>
</dbReference>
<dbReference type="EMBL" id="JARXHW010000001">
    <property type="protein sequence ID" value="MDQ8206068.1"/>
    <property type="molecule type" value="Genomic_DNA"/>
</dbReference>
<dbReference type="InterPro" id="IPR005467">
    <property type="entry name" value="His_kinase_dom"/>
</dbReference>
<evidence type="ECO:0000256" key="2">
    <source>
        <dbReference type="ARBA" id="ARBA00012438"/>
    </source>
</evidence>
<dbReference type="InterPro" id="IPR011047">
    <property type="entry name" value="Quinoprotein_ADH-like_sf"/>
</dbReference>
<keyword evidence="4" id="KW-0808">Transferase</keyword>
<feature type="domain" description="Response regulatory" evidence="9">
    <location>
        <begin position="1054"/>
        <end position="1170"/>
    </location>
</feature>
<dbReference type="SMART" id="SM00388">
    <property type="entry name" value="HisKA"/>
    <property type="match status" value="1"/>
</dbReference>
<dbReference type="SUPFAM" id="SSF47384">
    <property type="entry name" value="Homodimeric domain of signal transducing histidine kinase"/>
    <property type="match status" value="1"/>
</dbReference>
<keyword evidence="11" id="KW-1185">Reference proteome</keyword>
<dbReference type="Gene3D" id="2.60.40.10">
    <property type="entry name" value="Immunoglobulins"/>
    <property type="match status" value="1"/>
</dbReference>